<evidence type="ECO:0000313" key="2">
    <source>
        <dbReference type="Proteomes" id="UP001056120"/>
    </source>
</evidence>
<reference evidence="1 2" key="2">
    <citation type="journal article" date="2022" name="Mol. Ecol. Resour.">
        <title>The genomes of chicory, endive, great burdock and yacon provide insights into Asteraceae paleo-polyploidization history and plant inulin production.</title>
        <authorList>
            <person name="Fan W."/>
            <person name="Wang S."/>
            <person name="Wang H."/>
            <person name="Wang A."/>
            <person name="Jiang F."/>
            <person name="Liu H."/>
            <person name="Zhao H."/>
            <person name="Xu D."/>
            <person name="Zhang Y."/>
        </authorList>
    </citation>
    <scope>NUCLEOTIDE SEQUENCE [LARGE SCALE GENOMIC DNA]</scope>
    <source>
        <strain evidence="2">cv. Yunnan</strain>
        <tissue evidence="1">Leaves</tissue>
    </source>
</reference>
<dbReference type="EMBL" id="CM042033">
    <property type="protein sequence ID" value="KAI3773471.1"/>
    <property type="molecule type" value="Genomic_DNA"/>
</dbReference>
<proteinExistence type="predicted"/>
<evidence type="ECO:0000313" key="1">
    <source>
        <dbReference type="EMBL" id="KAI3773471.1"/>
    </source>
</evidence>
<organism evidence="1 2">
    <name type="scientific">Smallanthus sonchifolius</name>
    <dbReference type="NCBI Taxonomy" id="185202"/>
    <lineage>
        <taxon>Eukaryota</taxon>
        <taxon>Viridiplantae</taxon>
        <taxon>Streptophyta</taxon>
        <taxon>Embryophyta</taxon>
        <taxon>Tracheophyta</taxon>
        <taxon>Spermatophyta</taxon>
        <taxon>Magnoliopsida</taxon>
        <taxon>eudicotyledons</taxon>
        <taxon>Gunneridae</taxon>
        <taxon>Pentapetalae</taxon>
        <taxon>asterids</taxon>
        <taxon>campanulids</taxon>
        <taxon>Asterales</taxon>
        <taxon>Asteraceae</taxon>
        <taxon>Asteroideae</taxon>
        <taxon>Heliantheae alliance</taxon>
        <taxon>Millerieae</taxon>
        <taxon>Smallanthus</taxon>
    </lineage>
</organism>
<sequence>MSAYFSSCHLYLLVVLALFRFCLSNENSDHVLCMDGERQALVRFKRGLIDEAHRLTSWVGEERDCCKWVGITCDNSTGHVHRIHLRGPHDHCDFLDPGTPKEYEEALKQRLKGGISLRWLHHLDMSGVDLSKVTKWSEVINTLHSLVQLHLSNCKLPNIHPHVLGLNLTSLSFLDLSFNDFNSSMPSWIFSVTNLVSLDLSGCSIHGIIPKSIYSFRNLTSLKFLHIYGYDFMNSPIVLKELSSSNLISLDMSSCGVSSLLLDSLHNLTSLLSLDLSYNQLTKKIPKSLGNLCDLRDINLSGNYFGTIRLTNLLESFSDCKSPHLESLSISSSRLSGPIPSLVGRFSSLKQLYISDNRLNGSLPNSLGQLSKLNTLDFSYNLLTGVVTETHFAKLVNLNYLDGTCNNLTLRLQVANWIPPFQMKFLHLNSWDLGPQFPLWVQFQRYLRHLDISNTHIYAHIPDSFMGSFPGLSYLDMSENHIQGTLTLLGIPPTLEVLVLNSNELRGSLHYLFVNGILLEKIVSWF</sequence>
<keyword evidence="2" id="KW-1185">Reference proteome</keyword>
<dbReference type="Proteomes" id="UP001056120">
    <property type="component" value="Linkage Group LG16"/>
</dbReference>
<reference evidence="2" key="1">
    <citation type="journal article" date="2022" name="Mol. Ecol. Resour.">
        <title>The genomes of chicory, endive, great burdock and yacon provide insights into Asteraceae palaeo-polyploidization history and plant inulin production.</title>
        <authorList>
            <person name="Fan W."/>
            <person name="Wang S."/>
            <person name="Wang H."/>
            <person name="Wang A."/>
            <person name="Jiang F."/>
            <person name="Liu H."/>
            <person name="Zhao H."/>
            <person name="Xu D."/>
            <person name="Zhang Y."/>
        </authorList>
    </citation>
    <scope>NUCLEOTIDE SEQUENCE [LARGE SCALE GENOMIC DNA]</scope>
    <source>
        <strain evidence="2">cv. Yunnan</strain>
    </source>
</reference>
<protein>
    <submittedName>
        <fullName evidence="1">Uncharacterized protein</fullName>
    </submittedName>
</protein>
<accession>A0ACB9FRU8</accession>
<name>A0ACB9FRU8_9ASTR</name>
<gene>
    <name evidence="1" type="ORF">L1987_48001</name>
</gene>
<comment type="caution">
    <text evidence="1">The sequence shown here is derived from an EMBL/GenBank/DDBJ whole genome shotgun (WGS) entry which is preliminary data.</text>
</comment>